<organism evidence="2 3">
    <name type="scientific">Hyaloscypha hepaticicola</name>
    <dbReference type="NCBI Taxonomy" id="2082293"/>
    <lineage>
        <taxon>Eukaryota</taxon>
        <taxon>Fungi</taxon>
        <taxon>Dikarya</taxon>
        <taxon>Ascomycota</taxon>
        <taxon>Pezizomycotina</taxon>
        <taxon>Leotiomycetes</taxon>
        <taxon>Helotiales</taxon>
        <taxon>Hyaloscyphaceae</taxon>
        <taxon>Hyaloscypha</taxon>
    </lineage>
</organism>
<evidence type="ECO:0000259" key="1">
    <source>
        <dbReference type="Pfam" id="PF20150"/>
    </source>
</evidence>
<name>A0A2J6QBH7_9HELO</name>
<keyword evidence="3" id="KW-1185">Reference proteome</keyword>
<dbReference type="InterPro" id="IPR045518">
    <property type="entry name" value="2EXR"/>
</dbReference>
<accession>A0A2J6QBH7</accession>
<evidence type="ECO:0000313" key="2">
    <source>
        <dbReference type="EMBL" id="PMD23605.1"/>
    </source>
</evidence>
<proteinExistence type="predicted"/>
<evidence type="ECO:0000313" key="3">
    <source>
        <dbReference type="Proteomes" id="UP000235672"/>
    </source>
</evidence>
<protein>
    <recommendedName>
        <fullName evidence="1">2EXR domain-containing protein</fullName>
    </recommendedName>
</protein>
<sequence>MYNTTCSLLSQFWWEKKSRCLSRVNLISNVSLSSLMLGTPLDSVNDIKPSAGTLQDSALKLHNEDQTLQELKSTKTDIVIRRDRPGAKFPQFTKLPAELRRMIWRFACTAPQIHVIACGEKGSRANVNKVMNACTEAKSVGLALQLDYFCFHTYYDHTDPRYPGLVKYFVNADVDTFWILPIAEKVSFPDDIDWYCGKVFIP</sequence>
<reference evidence="2 3" key="1">
    <citation type="submission" date="2016-05" db="EMBL/GenBank/DDBJ databases">
        <title>A degradative enzymes factory behind the ericoid mycorrhizal symbiosis.</title>
        <authorList>
            <consortium name="DOE Joint Genome Institute"/>
            <person name="Martino E."/>
            <person name="Morin E."/>
            <person name="Grelet G."/>
            <person name="Kuo A."/>
            <person name="Kohler A."/>
            <person name="Daghino S."/>
            <person name="Barry K."/>
            <person name="Choi C."/>
            <person name="Cichocki N."/>
            <person name="Clum A."/>
            <person name="Copeland A."/>
            <person name="Hainaut M."/>
            <person name="Haridas S."/>
            <person name="Labutti K."/>
            <person name="Lindquist E."/>
            <person name="Lipzen A."/>
            <person name="Khouja H.-R."/>
            <person name="Murat C."/>
            <person name="Ohm R."/>
            <person name="Olson A."/>
            <person name="Spatafora J."/>
            <person name="Veneault-Fourrey C."/>
            <person name="Henrissat B."/>
            <person name="Grigoriev I."/>
            <person name="Martin F."/>
            <person name="Perotto S."/>
        </authorList>
    </citation>
    <scope>NUCLEOTIDE SEQUENCE [LARGE SCALE GENOMIC DNA]</scope>
    <source>
        <strain evidence="2 3">UAMH 7357</strain>
    </source>
</reference>
<dbReference type="AlphaFoldDB" id="A0A2J6QBH7"/>
<feature type="domain" description="2EXR" evidence="1">
    <location>
        <begin position="89"/>
        <end position="176"/>
    </location>
</feature>
<dbReference type="OrthoDB" id="3560930at2759"/>
<dbReference type="Pfam" id="PF20150">
    <property type="entry name" value="2EXR"/>
    <property type="match status" value="1"/>
</dbReference>
<dbReference type="Proteomes" id="UP000235672">
    <property type="component" value="Unassembled WGS sequence"/>
</dbReference>
<gene>
    <name evidence="2" type="ORF">NA56DRAFT_42851</name>
</gene>
<dbReference type="EMBL" id="KZ613474">
    <property type="protein sequence ID" value="PMD23605.1"/>
    <property type="molecule type" value="Genomic_DNA"/>
</dbReference>